<keyword evidence="2" id="KW-1185">Reference proteome</keyword>
<dbReference type="Pfam" id="PF14780">
    <property type="entry name" value="NEPRO_N"/>
    <property type="match status" value="1"/>
</dbReference>
<evidence type="ECO:0000259" key="1">
    <source>
        <dbReference type="Pfam" id="PF14780"/>
    </source>
</evidence>
<protein>
    <submittedName>
        <fullName evidence="3">DUF4477 domain-containing protein</fullName>
    </submittedName>
</protein>
<organism evidence="2 3">
    <name type="scientific">Parastrongyloides trichosuri</name>
    <name type="common">Possum-specific nematode worm</name>
    <dbReference type="NCBI Taxonomy" id="131310"/>
    <lineage>
        <taxon>Eukaryota</taxon>
        <taxon>Metazoa</taxon>
        <taxon>Ecdysozoa</taxon>
        <taxon>Nematoda</taxon>
        <taxon>Chromadorea</taxon>
        <taxon>Rhabditida</taxon>
        <taxon>Tylenchina</taxon>
        <taxon>Panagrolaimomorpha</taxon>
        <taxon>Strongyloidoidea</taxon>
        <taxon>Strongyloididae</taxon>
        <taxon>Parastrongyloides</taxon>
    </lineage>
</organism>
<feature type="domain" description="Nucleolus and neural progenitor protein-like N-terminal" evidence="1">
    <location>
        <begin position="15"/>
        <end position="146"/>
    </location>
</feature>
<accession>A0A0N4ZQ93</accession>
<dbReference type="WBParaSite" id="PTRK_0001069400.1">
    <property type="protein sequence ID" value="PTRK_0001069400.1"/>
    <property type="gene ID" value="PTRK_0001069400"/>
</dbReference>
<name>A0A0N4ZQ93_PARTI</name>
<reference evidence="3" key="1">
    <citation type="submission" date="2017-02" db="UniProtKB">
        <authorList>
            <consortium name="WormBaseParasite"/>
        </authorList>
    </citation>
    <scope>IDENTIFICATION</scope>
</reference>
<evidence type="ECO:0000313" key="2">
    <source>
        <dbReference type="Proteomes" id="UP000038045"/>
    </source>
</evidence>
<evidence type="ECO:0000313" key="3">
    <source>
        <dbReference type="WBParaSite" id="PTRK_0001069400.1"/>
    </source>
</evidence>
<dbReference type="AlphaFoldDB" id="A0A0N4ZQ93"/>
<dbReference type="Proteomes" id="UP000038045">
    <property type="component" value="Unplaced"/>
</dbReference>
<proteinExistence type="predicted"/>
<dbReference type="InterPro" id="IPR027951">
    <property type="entry name" value="Nepro_N"/>
</dbReference>
<sequence>MEKINFKEISLCFTKLSNTLELMERVIYKGNNSFRHMKFFDAFKQTYRQVNKNFIKSNLCQRTGMALKQIPSENYNDIHPRSKAKLKNMLRDIENIVEIHERIKKGPMCRMVKEATLILSVQHHVAFCQIALGVMGEINKGSSDIIILLKNCQVIISDVLSY</sequence>